<proteinExistence type="inferred from homology"/>
<name>W0RQB5_9BACT</name>
<gene>
    <name evidence="3" type="ORF">J421_5137</name>
</gene>
<dbReference type="PANTHER" id="PTHR11803:SF39">
    <property type="entry name" value="2-IMINOBUTANOATE_2-IMINOPROPANOATE DEAMINASE"/>
    <property type="match status" value="1"/>
</dbReference>
<dbReference type="HOGENOM" id="CLU_100715_7_2_0"/>
<dbReference type="KEGG" id="gba:J421_5137"/>
<dbReference type="EMBL" id="CP007129">
    <property type="protein sequence ID" value="AHG92672.1"/>
    <property type="molecule type" value="Genomic_DNA"/>
</dbReference>
<sequence>MSATPRATRDAVTSPALSPPVGPFSHAVRTGVGARDLVYLSGQTGQDPATGRLVEGGTVAEAGQALRNLAAVLDAAGLGMDDVVKVNVYLVDMADFAAFNAEYARHFDAPHPARTTIAVAALPLGARIELEIVAVDRRSTR</sequence>
<geneLocation type="plasmid" evidence="3 4">
    <name>1</name>
</geneLocation>
<dbReference type="GO" id="GO:0019239">
    <property type="term" value="F:deaminase activity"/>
    <property type="evidence" value="ECO:0007669"/>
    <property type="project" value="TreeGrafter"/>
</dbReference>
<dbReference type="InterPro" id="IPR006175">
    <property type="entry name" value="YjgF/YER057c/UK114"/>
</dbReference>
<dbReference type="InParanoid" id="W0RQB5"/>
<evidence type="ECO:0000256" key="2">
    <source>
        <dbReference type="SAM" id="MobiDB-lite"/>
    </source>
</evidence>
<dbReference type="InterPro" id="IPR006056">
    <property type="entry name" value="RidA"/>
</dbReference>
<evidence type="ECO:0000313" key="3">
    <source>
        <dbReference type="EMBL" id="AHG92672.1"/>
    </source>
</evidence>
<protein>
    <submittedName>
        <fullName evidence="3">Endoribonuclease L-PSP</fullName>
    </submittedName>
</protein>
<dbReference type="GO" id="GO:0005829">
    <property type="term" value="C:cytosol"/>
    <property type="evidence" value="ECO:0007669"/>
    <property type="project" value="TreeGrafter"/>
</dbReference>
<reference evidence="3 4" key="1">
    <citation type="journal article" date="2014" name="Genome Announc.">
        <title>Genome Sequence and Methylome of Soil Bacterium Gemmatirosa kalamazoonensis KBS708T, a Member of the Rarely Cultivated Gemmatimonadetes Phylum.</title>
        <authorList>
            <person name="Debruyn J.M."/>
            <person name="Radosevich M."/>
            <person name="Wommack K.E."/>
            <person name="Polson S.W."/>
            <person name="Hauser L.J."/>
            <person name="Fawaz M.N."/>
            <person name="Korlach J."/>
            <person name="Tsai Y.C."/>
        </authorList>
    </citation>
    <scope>NUCLEOTIDE SEQUENCE [LARGE SCALE GENOMIC DNA]</scope>
    <source>
        <strain evidence="3 4">KBS708</strain>
        <plasmid evidence="4">Plasmid 1</plasmid>
    </source>
</reference>
<evidence type="ECO:0000313" key="4">
    <source>
        <dbReference type="Proteomes" id="UP000019151"/>
    </source>
</evidence>
<accession>W0RQB5</accession>
<dbReference type="NCBIfam" id="TIGR00004">
    <property type="entry name" value="Rid family detoxifying hydrolase"/>
    <property type="match status" value="1"/>
</dbReference>
<organism evidence="3 4">
    <name type="scientific">Gemmatirosa kalamazoonensis</name>
    <dbReference type="NCBI Taxonomy" id="861299"/>
    <lineage>
        <taxon>Bacteria</taxon>
        <taxon>Pseudomonadati</taxon>
        <taxon>Gemmatimonadota</taxon>
        <taxon>Gemmatimonadia</taxon>
        <taxon>Gemmatimonadales</taxon>
        <taxon>Gemmatimonadaceae</taxon>
        <taxon>Gemmatirosa</taxon>
    </lineage>
</organism>
<dbReference type="CDD" id="cd00448">
    <property type="entry name" value="YjgF_YER057c_UK114_family"/>
    <property type="match status" value="1"/>
</dbReference>
<dbReference type="InterPro" id="IPR035959">
    <property type="entry name" value="RutC-like_sf"/>
</dbReference>
<dbReference type="Pfam" id="PF01042">
    <property type="entry name" value="Ribonuc_L-PSP"/>
    <property type="match status" value="1"/>
</dbReference>
<dbReference type="Gene3D" id="3.30.1330.40">
    <property type="entry name" value="RutC-like"/>
    <property type="match status" value="1"/>
</dbReference>
<comment type="similarity">
    <text evidence="1">Belongs to the RutC family.</text>
</comment>
<dbReference type="PANTHER" id="PTHR11803">
    <property type="entry name" value="2-IMINOBUTANOATE/2-IMINOPROPANOATE DEAMINASE RIDA"/>
    <property type="match status" value="1"/>
</dbReference>
<keyword evidence="3" id="KW-0614">Plasmid</keyword>
<dbReference type="OrthoDB" id="9803101at2"/>
<feature type="region of interest" description="Disordered" evidence="2">
    <location>
        <begin position="1"/>
        <end position="24"/>
    </location>
</feature>
<keyword evidence="4" id="KW-1185">Reference proteome</keyword>
<dbReference type="AlphaFoldDB" id="W0RQB5"/>
<dbReference type="RefSeq" id="WP_104023296.1">
    <property type="nucleotide sequence ID" value="NZ_CP007129.1"/>
</dbReference>
<dbReference type="Proteomes" id="UP000019151">
    <property type="component" value="Plasmid 1"/>
</dbReference>
<dbReference type="PATRIC" id="fig|861299.3.peg.5193"/>
<evidence type="ECO:0000256" key="1">
    <source>
        <dbReference type="ARBA" id="ARBA00010552"/>
    </source>
</evidence>
<dbReference type="SUPFAM" id="SSF55298">
    <property type="entry name" value="YjgF-like"/>
    <property type="match status" value="1"/>
</dbReference>
<dbReference type="FunFam" id="3.30.1330.40:FF:000001">
    <property type="entry name" value="L-PSP family endoribonuclease"/>
    <property type="match status" value="1"/>
</dbReference>